<comment type="caution">
    <text evidence="6">The sequence shown here is derived from an EMBL/GenBank/DDBJ whole genome shotgun (WGS) entry which is preliminary data.</text>
</comment>
<name>A0ABT5KR35_9BURK</name>
<gene>
    <name evidence="6" type="ORF">PRZ01_06950</name>
</gene>
<evidence type="ECO:0000256" key="1">
    <source>
        <dbReference type="ARBA" id="ARBA00023015"/>
    </source>
</evidence>
<dbReference type="SUPFAM" id="SSF46785">
    <property type="entry name" value="Winged helix' DNA-binding domain"/>
    <property type="match status" value="1"/>
</dbReference>
<proteinExistence type="predicted"/>
<dbReference type="Proteomes" id="UP001219862">
    <property type="component" value="Unassembled WGS sequence"/>
</dbReference>
<evidence type="ECO:0000256" key="3">
    <source>
        <dbReference type="ARBA" id="ARBA00023163"/>
    </source>
</evidence>
<dbReference type="Pfam" id="PF13545">
    <property type="entry name" value="HTH_Crp_2"/>
    <property type="match status" value="1"/>
</dbReference>
<dbReference type="PROSITE" id="PS51063">
    <property type="entry name" value="HTH_CRP_2"/>
    <property type="match status" value="1"/>
</dbReference>
<organism evidence="6 7">
    <name type="scientific">Roseateles koreensis</name>
    <dbReference type="NCBI Taxonomy" id="2987526"/>
    <lineage>
        <taxon>Bacteria</taxon>
        <taxon>Pseudomonadati</taxon>
        <taxon>Pseudomonadota</taxon>
        <taxon>Betaproteobacteria</taxon>
        <taxon>Burkholderiales</taxon>
        <taxon>Sphaerotilaceae</taxon>
        <taxon>Roseateles</taxon>
    </lineage>
</organism>
<evidence type="ECO:0000313" key="6">
    <source>
        <dbReference type="EMBL" id="MDC8784925.1"/>
    </source>
</evidence>
<keyword evidence="1" id="KW-0805">Transcription regulation</keyword>
<dbReference type="PROSITE" id="PS50042">
    <property type="entry name" value="CNMP_BINDING_3"/>
    <property type="match status" value="1"/>
</dbReference>
<evidence type="ECO:0000256" key="2">
    <source>
        <dbReference type="ARBA" id="ARBA00023125"/>
    </source>
</evidence>
<accession>A0ABT5KR35</accession>
<evidence type="ECO:0000313" key="7">
    <source>
        <dbReference type="Proteomes" id="UP001219862"/>
    </source>
</evidence>
<dbReference type="EMBL" id="JAQQXS010000005">
    <property type="protein sequence ID" value="MDC8784925.1"/>
    <property type="molecule type" value="Genomic_DNA"/>
</dbReference>
<evidence type="ECO:0000259" key="5">
    <source>
        <dbReference type="PROSITE" id="PS51063"/>
    </source>
</evidence>
<dbReference type="SMART" id="SM00419">
    <property type="entry name" value="HTH_CRP"/>
    <property type="match status" value="1"/>
</dbReference>
<feature type="domain" description="HTH crp-type" evidence="5">
    <location>
        <begin position="182"/>
        <end position="255"/>
    </location>
</feature>
<dbReference type="RefSeq" id="WP_273596045.1">
    <property type="nucleotide sequence ID" value="NZ_JAQQXS010000005.1"/>
</dbReference>
<dbReference type="InterPro" id="IPR036390">
    <property type="entry name" value="WH_DNA-bd_sf"/>
</dbReference>
<dbReference type="InterPro" id="IPR014710">
    <property type="entry name" value="RmlC-like_jellyroll"/>
</dbReference>
<dbReference type="SUPFAM" id="SSF51206">
    <property type="entry name" value="cAMP-binding domain-like"/>
    <property type="match status" value="1"/>
</dbReference>
<dbReference type="InterPro" id="IPR018490">
    <property type="entry name" value="cNMP-bd_dom_sf"/>
</dbReference>
<dbReference type="InterPro" id="IPR036388">
    <property type="entry name" value="WH-like_DNA-bd_sf"/>
</dbReference>
<dbReference type="Pfam" id="PF00027">
    <property type="entry name" value="cNMP_binding"/>
    <property type="match status" value="1"/>
</dbReference>
<dbReference type="Gene3D" id="2.60.120.10">
    <property type="entry name" value="Jelly Rolls"/>
    <property type="match status" value="1"/>
</dbReference>
<keyword evidence="7" id="KW-1185">Reference proteome</keyword>
<dbReference type="Gene3D" id="1.10.10.10">
    <property type="entry name" value="Winged helix-like DNA-binding domain superfamily/Winged helix DNA-binding domain"/>
    <property type="match status" value="1"/>
</dbReference>
<dbReference type="InterPro" id="IPR000595">
    <property type="entry name" value="cNMP-bd_dom"/>
</dbReference>
<reference evidence="6 7" key="1">
    <citation type="submission" date="2022-10" db="EMBL/GenBank/DDBJ databases">
        <title>paucibacter sp. hw8 Genome sequencing.</title>
        <authorList>
            <person name="Park S."/>
        </authorList>
    </citation>
    <scope>NUCLEOTIDE SEQUENCE [LARGE SCALE GENOMIC DNA]</scope>
    <source>
        <strain evidence="7">hw8</strain>
    </source>
</reference>
<keyword evidence="3" id="KW-0804">Transcription</keyword>
<protein>
    <submittedName>
        <fullName evidence="6">Crp/Fnr family transcriptional regulator</fullName>
    </submittedName>
</protein>
<dbReference type="InterPro" id="IPR012318">
    <property type="entry name" value="HTH_CRP"/>
</dbReference>
<dbReference type="CDD" id="cd00038">
    <property type="entry name" value="CAP_ED"/>
    <property type="match status" value="1"/>
</dbReference>
<evidence type="ECO:0000259" key="4">
    <source>
        <dbReference type="PROSITE" id="PS50042"/>
    </source>
</evidence>
<keyword evidence="2" id="KW-0238">DNA-binding</keyword>
<feature type="domain" description="Cyclic nucleotide-binding" evidence="4">
    <location>
        <begin position="47"/>
        <end position="124"/>
    </location>
</feature>
<sequence>MLVDFKVDAASQCTQRPQHTNRALQPRTCASQQARQLAHRYLAQTLGFSACSAATLERLVGGGHLKVLAKDEHLIHNGEPFDMLAVIVDGALNFSQMRMDGQRYLLGVQMAGDTVGYVPMVDGSLYPYDTCARSPGTQVLLIPGAHVRQERLRDPGIGRAIELQLAYRMRMAYAKLNRDTGQAIDIRLASTLVLWAKRYGIPRSGTLVIEQKVSQDDFADILGSSRQRINFALRKLKEARLIALRYGCIVILDLDKLIEFASDKVDMSPALSPPDFRRSPDC</sequence>